<reference evidence="13" key="1">
    <citation type="submission" date="2016-10" db="EMBL/GenBank/DDBJ databases">
        <authorList>
            <person name="Varghese N."/>
            <person name="Submissions S."/>
        </authorList>
    </citation>
    <scope>NUCLEOTIDE SEQUENCE [LARGE SCALE GENOMIC DNA]</scope>
    <source>
        <strain evidence="13">DSM 23317</strain>
    </source>
</reference>
<protein>
    <submittedName>
        <fullName evidence="12">Succinate dehydrogenase subunit C</fullName>
    </submittedName>
</protein>
<dbReference type="GO" id="GO:0006099">
    <property type="term" value="P:tricarboxylic acid cycle"/>
    <property type="evidence" value="ECO:0007669"/>
    <property type="project" value="InterPro"/>
</dbReference>
<dbReference type="NCBIfam" id="NF010072">
    <property type="entry name" value="PRK13553.1"/>
    <property type="match status" value="1"/>
</dbReference>
<feature type="binding site" description="axial binding residue" evidence="10">
    <location>
        <position position="32"/>
    </location>
    <ligand>
        <name>heme b</name>
        <dbReference type="ChEBI" id="CHEBI:60344"/>
        <label>bD</label>
    </ligand>
    <ligandPart>
        <name>Fe</name>
        <dbReference type="ChEBI" id="CHEBI:18248"/>
    </ligandPart>
</feature>
<name>A0A1G8UUX4_9GAMM</name>
<organism evidence="12 13">
    <name type="scientific">Ferrimonas sediminum</name>
    <dbReference type="NCBI Taxonomy" id="718193"/>
    <lineage>
        <taxon>Bacteria</taxon>
        <taxon>Pseudomonadati</taxon>
        <taxon>Pseudomonadota</taxon>
        <taxon>Gammaproteobacteria</taxon>
        <taxon>Alteromonadales</taxon>
        <taxon>Ferrimonadaceae</taxon>
        <taxon>Ferrimonas</taxon>
    </lineage>
</organism>
<evidence type="ECO:0000313" key="13">
    <source>
        <dbReference type="Proteomes" id="UP000199527"/>
    </source>
</evidence>
<feature type="transmembrane region" description="Helical" evidence="11">
    <location>
        <begin position="66"/>
        <end position="88"/>
    </location>
</feature>
<keyword evidence="5 11" id="KW-0812">Transmembrane</keyword>
<evidence type="ECO:0000256" key="7">
    <source>
        <dbReference type="ARBA" id="ARBA00022989"/>
    </source>
</evidence>
<dbReference type="Proteomes" id="UP000199527">
    <property type="component" value="Unassembled WGS sequence"/>
</dbReference>
<evidence type="ECO:0000256" key="8">
    <source>
        <dbReference type="ARBA" id="ARBA00023004"/>
    </source>
</evidence>
<dbReference type="InterPro" id="IPR034804">
    <property type="entry name" value="SQR/QFR_C/D"/>
</dbReference>
<keyword evidence="4 10" id="KW-0349">Heme</keyword>
<evidence type="ECO:0000256" key="5">
    <source>
        <dbReference type="ARBA" id="ARBA00022692"/>
    </source>
</evidence>
<keyword evidence="13" id="KW-1185">Reference proteome</keyword>
<evidence type="ECO:0000256" key="3">
    <source>
        <dbReference type="ARBA" id="ARBA00004370"/>
    </source>
</evidence>
<evidence type="ECO:0000256" key="10">
    <source>
        <dbReference type="PIRSR" id="PIRSR000177-1"/>
    </source>
</evidence>
<evidence type="ECO:0000256" key="2">
    <source>
        <dbReference type="ARBA" id="ARBA00004050"/>
    </source>
</evidence>
<feature type="transmembrane region" description="Helical" evidence="11">
    <location>
        <begin position="115"/>
        <end position="139"/>
    </location>
</feature>
<keyword evidence="8 10" id="KW-0408">Iron</keyword>
<dbReference type="InterPro" id="IPR004224">
    <property type="entry name" value="Fum_red_B_TM"/>
</dbReference>
<accession>A0A1G8UUX4</accession>
<comment type="function">
    <text evidence="2">Membrane-anchoring subunit of succinate dehydrogenase (SDH).</text>
</comment>
<feature type="transmembrane region" description="Helical" evidence="11">
    <location>
        <begin position="159"/>
        <end position="185"/>
    </location>
</feature>
<evidence type="ECO:0000256" key="11">
    <source>
        <dbReference type="SAM" id="Phobius"/>
    </source>
</evidence>
<comment type="subcellular location">
    <subcellularLocation>
        <location evidence="3">Membrane</location>
    </subcellularLocation>
</comment>
<dbReference type="OrthoDB" id="9153108at2"/>
<dbReference type="InterPro" id="IPR000701">
    <property type="entry name" value="SuccDH_FuR_B_TM-su"/>
</dbReference>
<dbReference type="EMBL" id="FNEM01000010">
    <property type="protein sequence ID" value="SDJ57676.1"/>
    <property type="molecule type" value="Genomic_DNA"/>
</dbReference>
<dbReference type="NCBIfam" id="NF010073">
    <property type="entry name" value="PRK13554.1"/>
    <property type="match status" value="1"/>
</dbReference>
<keyword evidence="6 10" id="KW-0479">Metal-binding</keyword>
<dbReference type="GO" id="GO:0016020">
    <property type="term" value="C:membrane"/>
    <property type="evidence" value="ECO:0007669"/>
    <property type="project" value="UniProtKB-SubCell"/>
</dbReference>
<dbReference type="AlphaFoldDB" id="A0A1G8UUX4"/>
<dbReference type="Pfam" id="PF01127">
    <property type="entry name" value="Sdh_cyt"/>
    <property type="match status" value="1"/>
</dbReference>
<feature type="binding site" description="axial binding residue" evidence="10">
    <location>
        <position position="172"/>
    </location>
    <ligand>
        <name>heme b</name>
        <dbReference type="ChEBI" id="CHEBI:60344"/>
        <label>bD</label>
    </ligand>
    <ligandPart>
        <name>Fe</name>
        <dbReference type="ChEBI" id="CHEBI:18248"/>
    </ligandPart>
</feature>
<dbReference type="Gene3D" id="1.20.1300.10">
    <property type="entry name" value="Fumarate reductase/succinate dehydrogenase, transmembrane subunit"/>
    <property type="match status" value="1"/>
</dbReference>
<comment type="cofactor">
    <cofactor evidence="1">
        <name>heme</name>
        <dbReference type="ChEBI" id="CHEBI:30413"/>
    </cofactor>
</comment>
<dbReference type="SUPFAM" id="SSF81343">
    <property type="entry name" value="Fumarate reductase respiratory complex transmembrane subunits"/>
    <property type="match status" value="1"/>
</dbReference>
<dbReference type="PIRSF" id="PIRSF000177">
    <property type="entry name" value="Fumar_rd_cyt_b"/>
    <property type="match status" value="1"/>
</dbReference>
<evidence type="ECO:0000256" key="1">
    <source>
        <dbReference type="ARBA" id="ARBA00001971"/>
    </source>
</evidence>
<dbReference type="RefSeq" id="WP_090365533.1">
    <property type="nucleotide sequence ID" value="NZ_FNEM01000010.1"/>
</dbReference>
<evidence type="ECO:0000256" key="4">
    <source>
        <dbReference type="ARBA" id="ARBA00022617"/>
    </source>
</evidence>
<keyword evidence="9 11" id="KW-0472">Membrane</keyword>
<proteinExistence type="predicted"/>
<evidence type="ECO:0000256" key="6">
    <source>
        <dbReference type="ARBA" id="ARBA00022723"/>
    </source>
</evidence>
<feature type="transmembrane region" description="Helical" evidence="11">
    <location>
        <begin position="197"/>
        <end position="219"/>
    </location>
</feature>
<sequence length="233" mass="25754">MTPKGVSGRTAARLDRWQGLSGAALAAFLLFHLHFESSILFGKEAFYRVVRILEAGFLDPAGHGFPALTVLVALTLFVLLLVHAIIALRRFPQKYLQWKALKQQAVSFPHADTRLWLVQLITGFSLFFLVPVHLLGIMLDPAAIGPNQSAYRIVEQGFGWLYLLLMPAVVLHAVIGVYRLVLKWFGDKVSRGVSQKLALAVGLWLLVIGTASLVTWLFVGQSLTLPVIPYSPN</sequence>
<feature type="binding site" description="axial binding residue" evidence="10">
    <location>
        <position position="133"/>
    </location>
    <ligand>
        <name>heme b</name>
        <dbReference type="ChEBI" id="CHEBI:60344"/>
        <label>bD</label>
    </ligand>
    <ligandPart>
        <name>Fe</name>
        <dbReference type="ChEBI" id="CHEBI:18248"/>
    </ligandPart>
</feature>
<evidence type="ECO:0000313" key="12">
    <source>
        <dbReference type="EMBL" id="SDJ57676.1"/>
    </source>
</evidence>
<gene>
    <name evidence="12" type="ORF">SAMN04488540_1108</name>
</gene>
<feature type="binding site" description="axial binding residue" evidence="10">
    <location>
        <position position="83"/>
    </location>
    <ligand>
        <name>heme b</name>
        <dbReference type="ChEBI" id="CHEBI:60344"/>
        <label>bD</label>
    </ligand>
    <ligandPart>
        <name>Fe</name>
        <dbReference type="ChEBI" id="CHEBI:18248"/>
    </ligandPart>
</feature>
<keyword evidence="7 11" id="KW-1133">Transmembrane helix</keyword>
<evidence type="ECO:0000256" key="9">
    <source>
        <dbReference type="ARBA" id="ARBA00023136"/>
    </source>
</evidence>
<dbReference type="GO" id="GO:0046872">
    <property type="term" value="F:metal ion binding"/>
    <property type="evidence" value="ECO:0007669"/>
    <property type="project" value="UniProtKB-KW"/>
</dbReference>